<dbReference type="eggNOG" id="ENOG502R22R">
    <property type="taxonomic scope" value="Eukaryota"/>
</dbReference>
<dbReference type="OMA" id="FDAHLHF"/>
<gene>
    <name evidence="2" type="ORF">UHOR_03782</name>
</gene>
<dbReference type="EMBL" id="CAGI01000167">
    <property type="protein sequence ID" value="CCF51771.1"/>
    <property type="molecule type" value="Genomic_DNA"/>
</dbReference>
<sequence>MFATTNDLSMCSRAVAKPPCPQTKSESSILPTKHTINRNKKHLFKATSVDSADEIQVIENQQAAIPIQTAHDPRPSDRHSDLDIGSVHAHRRRSSPLFERRKRDDIDLLGESMDSSDDEYRVTSARDSNDRGRGRRIKPLLHRKQTHPPHRQQRSDYNMADMTAYSPRLGYPVDCGYSPDAVSKQYTRYHNNENMHKHAHRSHQGHDKPFNVPPPVPSGIEHEAMVFDNFEDISSIYSASEQEQENQDPFDTHLHFVRPAMPICTNPGAFVTLEPLVTPTSSSNGGLQDTEQASSQAKRNRLGHHRTASELFPTCSANSKLVDVRATRRRATVGAEAAYRFPTLSRRGDLSA</sequence>
<keyword evidence="3" id="KW-1185">Reference proteome</keyword>
<feature type="compositionally biased region" description="Basic and acidic residues" evidence="1">
    <location>
        <begin position="71"/>
        <end position="82"/>
    </location>
</feature>
<feature type="compositionally biased region" description="Polar residues" evidence="1">
    <location>
        <begin position="280"/>
        <end position="297"/>
    </location>
</feature>
<dbReference type="HOGENOM" id="CLU_048129_0_0_1"/>
<reference evidence="2 3" key="1">
    <citation type="journal article" date="2012" name="Plant Cell">
        <title>Genome comparison of barley and maize smut fungi reveals targeted loss of RNA silencing components and species-specific presence of transposable elements.</title>
        <authorList>
            <person name="Laurie J.D."/>
            <person name="Ali S."/>
            <person name="Linning R."/>
            <person name="Mannhaupt G."/>
            <person name="Wong P."/>
            <person name="Gueldener U."/>
            <person name="Muensterkoetter M."/>
            <person name="Moore R."/>
            <person name="Kahmann R."/>
            <person name="Bakkeren G."/>
            <person name="Schirawski J."/>
        </authorList>
    </citation>
    <scope>NUCLEOTIDE SEQUENCE [LARGE SCALE GENOMIC DNA]</scope>
    <source>
        <strain evidence="3">Uh4875-4</strain>
    </source>
</reference>
<feature type="region of interest" description="Disordered" evidence="1">
    <location>
        <begin position="65"/>
        <end position="154"/>
    </location>
</feature>
<dbReference type="OrthoDB" id="2547118at2759"/>
<name>I2FXX8_USTHO</name>
<evidence type="ECO:0000313" key="2">
    <source>
        <dbReference type="EMBL" id="CCF51771.1"/>
    </source>
</evidence>
<evidence type="ECO:0000256" key="1">
    <source>
        <dbReference type="SAM" id="MobiDB-lite"/>
    </source>
</evidence>
<feature type="compositionally biased region" description="Basic residues" evidence="1">
    <location>
        <begin position="133"/>
        <end position="152"/>
    </location>
</feature>
<evidence type="ECO:0000313" key="3">
    <source>
        <dbReference type="Proteomes" id="UP000006174"/>
    </source>
</evidence>
<dbReference type="AlphaFoldDB" id="I2FXX8"/>
<organism evidence="2 3">
    <name type="scientific">Ustilago hordei</name>
    <name type="common">Barley covered smut fungus</name>
    <dbReference type="NCBI Taxonomy" id="120017"/>
    <lineage>
        <taxon>Eukaryota</taxon>
        <taxon>Fungi</taxon>
        <taxon>Dikarya</taxon>
        <taxon>Basidiomycota</taxon>
        <taxon>Ustilaginomycotina</taxon>
        <taxon>Ustilaginomycetes</taxon>
        <taxon>Ustilaginales</taxon>
        <taxon>Ustilaginaceae</taxon>
        <taxon>Ustilago</taxon>
    </lineage>
</organism>
<dbReference type="Proteomes" id="UP000006174">
    <property type="component" value="Unassembled WGS sequence"/>
</dbReference>
<accession>I2FXX8</accession>
<protein>
    <submittedName>
        <fullName evidence="2">Uncharacterized protein</fullName>
    </submittedName>
</protein>
<proteinExistence type="predicted"/>
<comment type="caution">
    <text evidence="2">The sequence shown here is derived from an EMBL/GenBank/DDBJ whole genome shotgun (WGS) entry which is preliminary data.</text>
</comment>
<feature type="region of interest" description="Disordered" evidence="1">
    <location>
        <begin position="280"/>
        <end position="310"/>
    </location>
</feature>